<dbReference type="GO" id="GO:0051123">
    <property type="term" value="P:RNA polymerase II preinitiation complex assembly"/>
    <property type="evidence" value="ECO:0007669"/>
    <property type="project" value="TreeGrafter"/>
</dbReference>
<evidence type="ECO:0000256" key="2">
    <source>
        <dbReference type="ARBA" id="ARBA00009064"/>
    </source>
</evidence>
<dbReference type="InterPro" id="IPR001487">
    <property type="entry name" value="Bromodomain"/>
</dbReference>
<dbReference type="PROSITE" id="PS00633">
    <property type="entry name" value="BROMODOMAIN_1"/>
    <property type="match status" value="1"/>
</dbReference>
<feature type="region of interest" description="Disordered" evidence="7">
    <location>
        <begin position="436"/>
        <end position="504"/>
    </location>
</feature>
<dbReference type="OMA" id="IKTLPRW"/>
<name>A0A061DAL2_BABBI</name>
<evidence type="ECO:0000313" key="9">
    <source>
        <dbReference type="EMBL" id="CDR95939.1"/>
    </source>
</evidence>
<sequence length="1911" mass="211582">MEGNGKITPTRLPPADSERDAGQNAPFNQPGGAAAAPMPMGDGVSSSESNGEAMRLPDTEQSAGPGPENKPFPMCLPPMAGDAGPKSDAPAADTPKAPPSAKAATGGPPGDSAMPEPLLPDQMPPGMMGMPGMPGFFPFPPVPMPGMPGFEGQGDKNSTIGGPKMPPFGGWMMDGMMSMGMMQNTTNSIDGSLMPAMPYAPGTSGMKASDGSAMPMMFFPPMMMEGLPDFAKDPSGKRLPPMNMMMPMMPMMDEKTALQSLSKLAPPQKTSLQKKASELDSMKSILTSVQIRETCQLKAWRRKLHKGRAQMKLDVEAAMTPSRRGSELSQEVKPVVEVAPHDAEPAEIQVKAVPTRQYGSMDMCWQHNRYRSADALTEEDMRSMRLFETAAQDGELLTIRDALKRLDGMESNCYPYMFMDELRLPVRKGRASFRVWDDDDNDLSHGDDPSGVTLPGVRSVTPHADWIPAAETPKKSANRVSSPEQQERLQQQVDESAATPQAVDPAAADVAGMGATGDGAVSEPNAGNNDLELDLSDFERGSNASFDLDFEDAEVSAPVETPVPRTAEPGVGQSHADVRLGSFDELDNELLDGMSEASKSSLGALGDMDLDDEFEFDAADDGVAPPPAPPTYPLKASGVPDTSAAVDVSYTDDSDLFAEVPGTLSHYRAKICKLMNPGDIIHEWRGFKSRLNGPLLLADLVEFEHLWKVFQDRRVEDLCQVLGRSVNTNAAEQYPEQKGELLYRVGQAHMKLLLSYDSPEVQTLVHSSIYNLNAPNVIYTAVPDEEDITPNDAESVHQDAPEEVATKEEEEETPAAADEETSKDDAALLSKENELRRTWRRRLQTLNKETRLALVNMGKSLRDIENVSSNVEQSRAYDAVVEFCEVAEQFRHRDYLNMLNQSFDDYYEKANPHESGKDSAGSNLRELLHTRIAKNLTGILPLGGKVAKYHNVRFHKPDFRAGLFSEHTRVQRGNYSIEWSSWPVRPLLRSNLAASYTEESGGSDDVRSHPSNYFLHSNDLRLNDDCKIALLEYVEQTPLLLPNCGMASRVDNYVNYKEDDDHKDVAFLGPLGTLCQGSDGIEMFGVKHMVAPGDGQAMLESTLYKAPIFVHPRPASEWHNKLNITTTDFLLTRSRSNSEVVIHLRPLTWQSGVAVYTVGQCEPKVDMHPPSSKGFMEATNDLLKAWVLKSVMAGAILDVKHLRKEARRKFGSLLTEKEIAHILKQVESTPIFSLRAQALERMIHSTIKPETVCALESVRAGRTRLATVGILHLKNPDNIAAVLAKVQDEERQYQQRMQSMDRRLRDLKNSYAKRLEAHGITGEKQENELGQFEFGLHVSLYGHLEERTLAPKIRFIKDMLDLTPWNISRDVKQVLNNRGASQFSLYGIGDPSGGRGEGINLLKRQAHVNVDPTYAGEDLRKLSMLELAKRLRCYGVAEAVIKTLPRWDQVALVRQYRDGFGGQGSAEGDHRWRIPPEEYQKKLNEILVRQRTALASDEPVVDDGETPRDNEPEPATDGIADALMEAFDEVSDKDDDLERRELDILRQLREAQSAGPLSEEERMAEVNKLKAVPGIMWLRQSRRTHTEPFGNERAVFVYGEENVRKLLRWRMRCGSTRKTCSTPDAAAAAAASKRICRVCGNVGHISSNPKCPMFKGERGRSGEYMGGRVGGSVGARKQSRYSDSSDAEITASVAALECDTTEWLKRNQELRQKRRLTYQASVDDSDDGMDSVDEGSLVNARRKQMRPNIEVGSVPVTALSSQMEQVMKLVSKAIRIVEKEPRFKPFTSRIPESVAPNYYKIIKHPMWLTLLKSKCKTRCYADLVQVLDDLALIELNCKQFNSETSPNAWLRKMSETLVDELLLRIQQLTSHVVSPSVIEEWAREHRANRIVAAPAPQADAPPTATPQVEII</sequence>
<feature type="compositionally biased region" description="Basic and acidic residues" evidence="7">
    <location>
        <begin position="794"/>
        <end position="807"/>
    </location>
</feature>
<dbReference type="EMBL" id="LK391708">
    <property type="protein sequence ID" value="CDR95939.1"/>
    <property type="molecule type" value="Genomic_DNA"/>
</dbReference>
<evidence type="ECO:0000256" key="3">
    <source>
        <dbReference type="ARBA" id="ARBA00023117"/>
    </source>
</evidence>
<dbReference type="Pfam" id="PF00439">
    <property type="entry name" value="Bromodomain"/>
    <property type="match status" value="1"/>
</dbReference>
<feature type="coiled-coil region" evidence="6">
    <location>
        <begin position="1283"/>
        <end position="1310"/>
    </location>
</feature>
<evidence type="ECO:0000256" key="1">
    <source>
        <dbReference type="ARBA" id="ARBA00004123"/>
    </source>
</evidence>
<feature type="region of interest" description="Disordered" evidence="7">
    <location>
        <begin position="1"/>
        <end position="126"/>
    </location>
</feature>
<dbReference type="Gene3D" id="1.20.920.10">
    <property type="entry name" value="Bromodomain-like"/>
    <property type="match status" value="1"/>
</dbReference>
<dbReference type="SMART" id="SM00297">
    <property type="entry name" value="BROMO"/>
    <property type="match status" value="1"/>
</dbReference>
<dbReference type="PANTHER" id="PTHR13900">
    <property type="entry name" value="TRANSCRIPTION INITIATION FACTOR TFIID"/>
    <property type="match status" value="1"/>
</dbReference>
<dbReference type="OrthoDB" id="21449at2759"/>
<organism evidence="9 10">
    <name type="scientific">Babesia bigemina</name>
    <dbReference type="NCBI Taxonomy" id="5866"/>
    <lineage>
        <taxon>Eukaryota</taxon>
        <taxon>Sar</taxon>
        <taxon>Alveolata</taxon>
        <taxon>Apicomplexa</taxon>
        <taxon>Aconoidasida</taxon>
        <taxon>Piroplasmida</taxon>
        <taxon>Babesiidae</taxon>
        <taxon>Babesia</taxon>
    </lineage>
</organism>
<dbReference type="SUPFAM" id="SSF47370">
    <property type="entry name" value="Bromodomain"/>
    <property type="match status" value="1"/>
</dbReference>
<dbReference type="InterPro" id="IPR018359">
    <property type="entry name" value="Bromodomain_CS"/>
</dbReference>
<keyword evidence="6" id="KW-0175">Coiled coil</keyword>
<dbReference type="Proteomes" id="UP000033188">
    <property type="component" value="Chromosome 2"/>
</dbReference>
<feature type="compositionally biased region" description="Polar residues" evidence="7">
    <location>
        <begin position="478"/>
        <end position="494"/>
    </location>
</feature>
<comment type="subcellular location">
    <subcellularLocation>
        <location evidence="1">Nucleus</location>
    </subcellularLocation>
</comment>
<feature type="region of interest" description="Disordered" evidence="7">
    <location>
        <begin position="1494"/>
        <end position="1516"/>
    </location>
</feature>
<feature type="compositionally biased region" description="Acidic residues" evidence="7">
    <location>
        <begin position="808"/>
        <end position="822"/>
    </location>
</feature>
<evidence type="ECO:0000256" key="4">
    <source>
        <dbReference type="ARBA" id="ARBA00023242"/>
    </source>
</evidence>
<dbReference type="CDD" id="cd04369">
    <property type="entry name" value="Bromodomain"/>
    <property type="match status" value="1"/>
</dbReference>
<keyword evidence="10" id="KW-1185">Reference proteome</keyword>
<accession>A0A061DAL2</accession>
<dbReference type="STRING" id="5866.A0A061DAL2"/>
<proteinExistence type="inferred from homology"/>
<evidence type="ECO:0000256" key="7">
    <source>
        <dbReference type="SAM" id="MobiDB-lite"/>
    </source>
</evidence>
<keyword evidence="4" id="KW-0539">Nucleus</keyword>
<feature type="compositionally biased region" description="Low complexity" evidence="7">
    <location>
        <begin position="30"/>
        <end position="41"/>
    </location>
</feature>
<dbReference type="InterPro" id="IPR040240">
    <property type="entry name" value="TAF1"/>
</dbReference>
<dbReference type="GO" id="GO:0016251">
    <property type="term" value="F:RNA polymerase II general transcription initiation factor activity"/>
    <property type="evidence" value="ECO:0007669"/>
    <property type="project" value="InterPro"/>
</dbReference>
<dbReference type="GO" id="GO:0004402">
    <property type="term" value="F:histone acetyltransferase activity"/>
    <property type="evidence" value="ECO:0007669"/>
    <property type="project" value="InterPro"/>
</dbReference>
<dbReference type="VEuPathDB" id="PiroplasmaDB:BBBOND_0210880"/>
<dbReference type="InterPro" id="IPR036427">
    <property type="entry name" value="Bromodomain-like_sf"/>
</dbReference>
<dbReference type="PANTHER" id="PTHR13900:SF0">
    <property type="entry name" value="TRANSCRIPTION INITIATION FACTOR TFIID SUBUNIT 1"/>
    <property type="match status" value="1"/>
</dbReference>
<dbReference type="GeneID" id="24564480"/>
<feature type="region of interest" description="Disordered" evidence="7">
    <location>
        <begin position="787"/>
        <end position="830"/>
    </location>
</feature>
<dbReference type="PROSITE" id="PS50014">
    <property type="entry name" value="BROMODOMAIN_2"/>
    <property type="match status" value="1"/>
</dbReference>
<evidence type="ECO:0000259" key="8">
    <source>
        <dbReference type="PROSITE" id="PS50014"/>
    </source>
</evidence>
<evidence type="ECO:0000256" key="6">
    <source>
        <dbReference type="SAM" id="Coils"/>
    </source>
</evidence>
<feature type="compositionally biased region" description="Low complexity" evidence="7">
    <location>
        <begin position="86"/>
        <end position="106"/>
    </location>
</feature>
<reference evidence="10" key="1">
    <citation type="submission" date="2014-06" db="EMBL/GenBank/DDBJ databases">
        <authorList>
            <person name="Aslett M."/>
            <person name="De Silva N."/>
        </authorList>
    </citation>
    <scope>NUCLEOTIDE SEQUENCE [LARGE SCALE GENOMIC DNA]</scope>
    <source>
        <strain evidence="10">Bond</strain>
    </source>
</reference>
<protein>
    <submittedName>
        <fullName evidence="9">Bromodomain containing protein, putative</fullName>
    </submittedName>
</protein>
<evidence type="ECO:0000256" key="5">
    <source>
        <dbReference type="PROSITE-ProRule" id="PRU00035"/>
    </source>
</evidence>
<dbReference type="RefSeq" id="XP_012768125.1">
    <property type="nucleotide sequence ID" value="XM_012912671.1"/>
</dbReference>
<evidence type="ECO:0000313" key="10">
    <source>
        <dbReference type="Proteomes" id="UP000033188"/>
    </source>
</evidence>
<comment type="similarity">
    <text evidence="2">Belongs to the TAF1 family.</text>
</comment>
<keyword evidence="3 5" id="KW-0103">Bromodomain</keyword>
<gene>
    <name evidence="9" type="ORF">BBBOND_0210880</name>
</gene>
<feature type="domain" description="Bromo" evidence="8">
    <location>
        <begin position="1778"/>
        <end position="1848"/>
    </location>
</feature>
<dbReference type="InterPro" id="IPR022591">
    <property type="entry name" value="TAF1_HAT_dom"/>
</dbReference>
<dbReference type="GO" id="GO:0017025">
    <property type="term" value="F:TBP-class protein binding"/>
    <property type="evidence" value="ECO:0007669"/>
    <property type="project" value="InterPro"/>
</dbReference>
<dbReference type="GO" id="GO:0005669">
    <property type="term" value="C:transcription factor TFIID complex"/>
    <property type="evidence" value="ECO:0007669"/>
    <property type="project" value="InterPro"/>
</dbReference>
<dbReference type="KEGG" id="bbig:BBBOND_0210880"/>
<dbReference type="Pfam" id="PF12157">
    <property type="entry name" value="DUF3591"/>
    <property type="match status" value="1"/>
</dbReference>